<gene>
    <name evidence="1" type="ORF">KM92DES2_11748</name>
</gene>
<evidence type="ECO:0000313" key="1">
    <source>
        <dbReference type="EMBL" id="SBW03084.1"/>
    </source>
</evidence>
<protein>
    <submittedName>
        <fullName evidence="1">Uncharacterized protein</fullName>
    </submittedName>
</protein>
<sequence length="92" mass="10194">MPSPPRPTRAEEAPVKYLIVEDFSGQEVPFIFPRRVDHSDMREQLPYSRVVSAGFVELGPEGFACSGGNPELQLKARPEADAAIIAEALRQR</sequence>
<accession>A0A212JUE8</accession>
<dbReference type="EMBL" id="FLUP01000001">
    <property type="protein sequence ID" value="SBW03084.1"/>
    <property type="molecule type" value="Genomic_DNA"/>
</dbReference>
<name>A0A212JUE8_9BACT</name>
<organism evidence="1">
    <name type="scientific">uncultured Desulfovibrio sp</name>
    <dbReference type="NCBI Taxonomy" id="167968"/>
    <lineage>
        <taxon>Bacteria</taxon>
        <taxon>Pseudomonadati</taxon>
        <taxon>Thermodesulfobacteriota</taxon>
        <taxon>Desulfovibrionia</taxon>
        <taxon>Desulfovibrionales</taxon>
        <taxon>Desulfovibrionaceae</taxon>
        <taxon>Desulfovibrio</taxon>
        <taxon>environmental samples</taxon>
    </lineage>
</organism>
<reference evidence="1" key="1">
    <citation type="submission" date="2016-04" db="EMBL/GenBank/DDBJ databases">
        <authorList>
            <person name="Evans L.H."/>
            <person name="Alamgir A."/>
            <person name="Owens N."/>
            <person name="Weber N.D."/>
            <person name="Virtaneva K."/>
            <person name="Barbian K."/>
            <person name="Babar A."/>
            <person name="Rosenke K."/>
        </authorList>
    </citation>
    <scope>NUCLEOTIDE SEQUENCE</scope>
    <source>
        <strain evidence="1">92-2</strain>
    </source>
</reference>
<dbReference type="AlphaFoldDB" id="A0A212JUE8"/>
<proteinExistence type="predicted"/>